<accession>V9KTH5</accession>
<dbReference type="CDD" id="cd01174">
    <property type="entry name" value="ribokinase"/>
    <property type="match status" value="1"/>
</dbReference>
<name>V9KTH5_CALMI</name>
<evidence type="ECO:0000256" key="6">
    <source>
        <dbReference type="ARBA" id="ARBA00022723"/>
    </source>
</evidence>
<dbReference type="PANTHER" id="PTHR10584">
    <property type="entry name" value="SUGAR KINASE"/>
    <property type="match status" value="1"/>
</dbReference>
<keyword evidence="8 13" id="KW-0418">Kinase</keyword>
<feature type="binding site" evidence="13">
    <location>
        <position position="191"/>
    </location>
    <ligand>
        <name>ATP</name>
        <dbReference type="ChEBI" id="CHEBI:30616"/>
    </ligand>
</feature>
<organism evidence="15">
    <name type="scientific">Callorhinchus milii</name>
    <name type="common">Ghost shark</name>
    <dbReference type="NCBI Taxonomy" id="7868"/>
    <lineage>
        <taxon>Eukaryota</taxon>
        <taxon>Metazoa</taxon>
        <taxon>Chordata</taxon>
        <taxon>Craniata</taxon>
        <taxon>Vertebrata</taxon>
        <taxon>Chondrichthyes</taxon>
        <taxon>Holocephali</taxon>
        <taxon>Chimaeriformes</taxon>
        <taxon>Callorhinchidae</taxon>
        <taxon>Callorhinchus</taxon>
    </lineage>
</organism>
<feature type="active site" description="Proton acceptor" evidence="13">
    <location>
        <position position="261"/>
    </location>
</feature>
<feature type="binding site" evidence="13">
    <location>
        <position position="302"/>
    </location>
    <ligand>
        <name>K(+)</name>
        <dbReference type="ChEBI" id="CHEBI:29103"/>
    </ligand>
</feature>
<comment type="activity regulation">
    <text evidence="13">Activated by a monovalent cation that binds near, but not in, the active site. The most likely occupant of the site in vivo is potassium. Ion binding induces a conformational change that may alter substrate affinity.</text>
</comment>
<protein>
    <recommendedName>
        <fullName evidence="3 13">Ribokinase</fullName>
        <shortName evidence="13">RK</shortName>
        <ecNumber evidence="2 13">2.7.1.15</ecNumber>
    </recommendedName>
</protein>
<dbReference type="GO" id="GO:0005524">
    <property type="term" value="F:ATP binding"/>
    <property type="evidence" value="ECO:0007669"/>
    <property type="project" value="UniProtKB-UniRule"/>
</dbReference>
<dbReference type="PANTHER" id="PTHR10584:SF166">
    <property type="entry name" value="RIBOKINASE"/>
    <property type="match status" value="1"/>
</dbReference>
<dbReference type="NCBIfam" id="TIGR02152">
    <property type="entry name" value="D_ribokin_bact"/>
    <property type="match status" value="1"/>
</dbReference>
<dbReference type="HAMAP" id="MF_01987">
    <property type="entry name" value="Ribokinase"/>
    <property type="match status" value="1"/>
</dbReference>
<evidence type="ECO:0000256" key="12">
    <source>
        <dbReference type="ARBA" id="ARBA00023277"/>
    </source>
</evidence>
<evidence type="ECO:0000256" key="10">
    <source>
        <dbReference type="ARBA" id="ARBA00022842"/>
    </source>
</evidence>
<feature type="binding site" evidence="13">
    <location>
        <position position="296"/>
    </location>
    <ligand>
        <name>K(+)</name>
        <dbReference type="ChEBI" id="CHEBI:29103"/>
    </ligand>
</feature>
<feature type="binding site" evidence="13">
    <location>
        <begin position="17"/>
        <end position="19"/>
    </location>
    <ligand>
        <name>substrate</name>
    </ligand>
</feature>
<dbReference type="InterPro" id="IPR002173">
    <property type="entry name" value="Carboh/pur_kinase_PfkB_CS"/>
</dbReference>
<dbReference type="RefSeq" id="XP_007908252.2">
    <property type="nucleotide sequence ID" value="XM_007910061.2"/>
</dbReference>
<keyword evidence="11 13" id="KW-0630">Potassium</keyword>
<evidence type="ECO:0000256" key="11">
    <source>
        <dbReference type="ARBA" id="ARBA00022958"/>
    </source>
</evidence>
<keyword evidence="5 13" id="KW-0808">Transferase</keyword>
<keyword evidence="13" id="KW-0539">Nucleus</keyword>
<comment type="similarity">
    <text evidence="1">Belongs to the carbohydrate kinase pfkB family.</text>
</comment>
<dbReference type="GO" id="GO:0005634">
    <property type="term" value="C:nucleus"/>
    <property type="evidence" value="ECO:0007669"/>
    <property type="project" value="UniProtKB-SubCell"/>
</dbReference>
<evidence type="ECO:0000256" key="5">
    <source>
        <dbReference type="ARBA" id="ARBA00022679"/>
    </source>
</evidence>
<evidence type="ECO:0000259" key="14">
    <source>
        <dbReference type="Pfam" id="PF00294"/>
    </source>
</evidence>
<dbReference type="InterPro" id="IPR011611">
    <property type="entry name" value="PfkB_dom"/>
</dbReference>
<comment type="subunit">
    <text evidence="13">Homodimer.</text>
</comment>
<dbReference type="KEGG" id="cmk:103189614"/>
<keyword evidence="4 13" id="KW-0963">Cytoplasm</keyword>
<evidence type="ECO:0000256" key="13">
    <source>
        <dbReference type="HAMAP-Rule" id="MF_03215"/>
    </source>
</evidence>
<feature type="binding site" evidence="13">
    <location>
        <position position="255"/>
    </location>
    <ligand>
        <name>K(+)</name>
        <dbReference type="ChEBI" id="CHEBI:29103"/>
    </ligand>
</feature>
<dbReference type="Gene3D" id="3.40.1190.20">
    <property type="match status" value="1"/>
</dbReference>
<evidence type="ECO:0000256" key="2">
    <source>
        <dbReference type="ARBA" id="ARBA00012035"/>
    </source>
</evidence>
<dbReference type="GO" id="GO:0046872">
    <property type="term" value="F:metal ion binding"/>
    <property type="evidence" value="ECO:0007669"/>
    <property type="project" value="UniProtKB-KW"/>
</dbReference>
<dbReference type="GO" id="GO:0006753">
    <property type="term" value="P:nucleoside phosphate metabolic process"/>
    <property type="evidence" value="ECO:0007669"/>
    <property type="project" value="UniProtKB-ARBA"/>
</dbReference>
<evidence type="ECO:0000256" key="3">
    <source>
        <dbReference type="ARBA" id="ARBA00016943"/>
    </source>
</evidence>
<feature type="binding site" evidence="13">
    <location>
        <position position="261"/>
    </location>
    <ligand>
        <name>substrate</name>
    </ligand>
</feature>
<dbReference type="GO" id="GO:0019303">
    <property type="term" value="P:D-ribose catabolic process"/>
    <property type="evidence" value="ECO:0007669"/>
    <property type="project" value="UniProtKB-UniRule"/>
</dbReference>
<keyword evidence="6 13" id="KW-0479">Metal-binding</keyword>
<evidence type="ECO:0000256" key="1">
    <source>
        <dbReference type="ARBA" id="ARBA00005380"/>
    </source>
</evidence>
<comment type="catalytic activity">
    <reaction evidence="13">
        <text>D-ribose + ATP = D-ribose 5-phosphate + ADP + H(+)</text>
        <dbReference type="Rhea" id="RHEA:13697"/>
        <dbReference type="ChEBI" id="CHEBI:15378"/>
        <dbReference type="ChEBI" id="CHEBI:30616"/>
        <dbReference type="ChEBI" id="CHEBI:47013"/>
        <dbReference type="ChEBI" id="CHEBI:78346"/>
        <dbReference type="ChEBI" id="CHEBI:456216"/>
        <dbReference type="EC" id="2.7.1.15"/>
    </reaction>
</comment>
<evidence type="ECO:0000256" key="7">
    <source>
        <dbReference type="ARBA" id="ARBA00022741"/>
    </source>
</evidence>
<comment type="cofactor">
    <cofactor evidence="13">
        <name>Mg(2+)</name>
        <dbReference type="ChEBI" id="CHEBI:18420"/>
    </cofactor>
    <text evidence="13">Requires a divalent cation, most likely magnesium in vivo, as an electrophilic catalyst to aid phosphoryl group transfer. It is the chelate of the metal and the nucleotide that is the actual substrate.</text>
</comment>
<keyword evidence="9 13" id="KW-0067">ATP-binding</keyword>
<reference evidence="15" key="1">
    <citation type="journal article" date="2014" name="Nature">
        <title>Elephant shark genome provides unique insights into gnathostome evolution.</title>
        <authorList>
            <consortium name="International Elephant Shark Genome Sequencing Consortium"/>
            <person name="Venkatesh B."/>
            <person name="Lee A.P."/>
            <person name="Ravi V."/>
            <person name="Maurya A.K."/>
            <person name="Lian M.M."/>
            <person name="Swann J.B."/>
            <person name="Ohta Y."/>
            <person name="Flajnik M.F."/>
            <person name="Sutoh Y."/>
            <person name="Kasahara M."/>
            <person name="Hoon S."/>
            <person name="Gangu V."/>
            <person name="Roy S.W."/>
            <person name="Irimia M."/>
            <person name="Korzh V."/>
            <person name="Kondrychyn I."/>
            <person name="Lim Z.W."/>
            <person name="Tay B.H."/>
            <person name="Tohari S."/>
            <person name="Kong K.W."/>
            <person name="Ho S."/>
            <person name="Lorente-Galdos B."/>
            <person name="Quilez J."/>
            <person name="Marques-Bonet T."/>
            <person name="Raney B.J."/>
            <person name="Ingham P.W."/>
            <person name="Tay A."/>
            <person name="Hillier L.W."/>
            <person name="Minx P."/>
            <person name="Boehm T."/>
            <person name="Wilson R.K."/>
            <person name="Brenner S."/>
            <person name="Warren W.C."/>
        </authorList>
    </citation>
    <scope>NUCLEOTIDE SEQUENCE</scope>
    <source>
        <tissue evidence="15">Ovary</tissue>
    </source>
</reference>
<comment type="similarity">
    <text evidence="13">Belongs to the carbohydrate kinase PfkB family. Ribokinase subfamily.</text>
</comment>
<comment type="function">
    <text evidence="13">Catalyzes the phosphorylation of ribose at O-5 in a reaction requiring ATP and magnesium. The resulting D-ribose-5-phosphate can then be used either for sythesis of nucleotides, histidine, and tryptophan, or as a component of the pentose phosphate pathway.</text>
</comment>
<keyword evidence="12 13" id="KW-0119">Carbohydrate metabolism</keyword>
<dbReference type="PRINTS" id="PR00990">
    <property type="entry name" value="RIBOKINASE"/>
</dbReference>
<dbReference type="UniPathway" id="UPA00916">
    <property type="reaction ID" value="UER00889"/>
</dbReference>
<dbReference type="InterPro" id="IPR011877">
    <property type="entry name" value="Ribokinase"/>
</dbReference>
<comment type="pathway">
    <text evidence="13">Carbohydrate metabolism; D-ribose degradation; D-ribose 5-phosphate from beta-D-ribopyranose: step 2/2.</text>
</comment>
<dbReference type="EMBL" id="JW869711">
    <property type="protein sequence ID" value="AFP02229.1"/>
    <property type="molecule type" value="mRNA"/>
</dbReference>
<feature type="binding site" evidence="13">
    <location>
        <begin position="45"/>
        <end position="49"/>
    </location>
    <ligand>
        <name>substrate</name>
    </ligand>
</feature>
<comment type="subcellular location">
    <subcellularLocation>
        <location evidence="13">Cytoplasm</location>
    </subcellularLocation>
    <subcellularLocation>
        <location evidence="13">Nucleus</location>
    </subcellularLocation>
</comment>
<evidence type="ECO:0000256" key="8">
    <source>
        <dbReference type="ARBA" id="ARBA00022777"/>
    </source>
</evidence>
<dbReference type="InterPro" id="IPR029056">
    <property type="entry name" value="Ribokinase-like"/>
</dbReference>
<feature type="binding site" evidence="13">
    <location>
        <position position="248"/>
    </location>
    <ligand>
        <name>ATP</name>
        <dbReference type="ChEBI" id="CHEBI:30616"/>
    </ligand>
</feature>
<feature type="binding site" evidence="13">
    <location>
        <begin position="260"/>
        <end position="261"/>
    </location>
    <ligand>
        <name>ATP</name>
        <dbReference type="ChEBI" id="CHEBI:30616"/>
    </ligand>
</feature>
<evidence type="ECO:0000256" key="4">
    <source>
        <dbReference type="ARBA" id="ARBA00022490"/>
    </source>
</evidence>
<dbReference type="EC" id="2.7.1.15" evidence="2 13"/>
<keyword evidence="10 13" id="KW-0460">Magnesium</keyword>
<comment type="caution">
    <text evidence="13">Lacks conserved residue(s) required for the propagation of feature annotation.</text>
</comment>
<feature type="binding site" evidence="13">
    <location>
        <position position="293"/>
    </location>
    <ligand>
        <name>K(+)</name>
        <dbReference type="ChEBI" id="CHEBI:29103"/>
    </ligand>
</feature>
<dbReference type="OrthoDB" id="415590at2759"/>
<dbReference type="InterPro" id="IPR002139">
    <property type="entry name" value="Ribo/fructo_kinase"/>
</dbReference>
<feature type="binding site" evidence="13">
    <location>
        <position position="146"/>
    </location>
    <ligand>
        <name>substrate</name>
    </ligand>
</feature>
<feature type="binding site" evidence="13">
    <location>
        <position position="298"/>
    </location>
    <ligand>
        <name>K(+)</name>
        <dbReference type="ChEBI" id="CHEBI:29103"/>
    </ligand>
</feature>
<proteinExistence type="evidence at transcript level"/>
<dbReference type="FunFam" id="3.40.1190.20:FF:000010">
    <property type="entry name" value="Ribokinase"/>
    <property type="match status" value="1"/>
</dbReference>
<dbReference type="CTD" id="64080"/>
<dbReference type="PROSITE" id="PS00584">
    <property type="entry name" value="PFKB_KINASES_2"/>
    <property type="match status" value="1"/>
</dbReference>
<dbReference type="SUPFAM" id="SSF53613">
    <property type="entry name" value="Ribokinase-like"/>
    <property type="match status" value="1"/>
</dbReference>
<evidence type="ECO:0000313" key="15">
    <source>
        <dbReference type="EMBL" id="AFP02229.1"/>
    </source>
</evidence>
<dbReference type="AlphaFoldDB" id="V9KTH5"/>
<sequence length="314" mass="33655">MTCLTPSFDVVVVGSCMTDLVSYTERLPKPGETVRGKKFLTGFGGKGANQCIQAARLGAKTAMVCKLGNDSFGNDYVENFKTNGVSTDYLSQTEEARTGVAPIMVNDEGQNAIVIVAGANLLLNSNDLRKASKAIIHSKVVLGQLEIRPDITLEALRMAHKNGVKTVFNSAPAVADLDPEFYQVTDVFCCNESEATILTDIEVTSVEDAEMANSILLDKGCKSVITTLGAGGCVLTTQENRTPIHVPTRKVKALDTTGAGDSFVGALAFYIAQYPHLQLDEITRRASHIASMSVEAHGTQGSYVSRNNLPEDLF</sequence>
<feature type="binding site" evidence="13">
    <location>
        <begin position="227"/>
        <end position="232"/>
    </location>
    <ligand>
        <name>ATP</name>
        <dbReference type="ChEBI" id="CHEBI:30616"/>
    </ligand>
</feature>
<dbReference type="GO" id="GO:0004747">
    <property type="term" value="F:ribokinase activity"/>
    <property type="evidence" value="ECO:0007669"/>
    <property type="project" value="UniProtKB-UniRule"/>
</dbReference>
<dbReference type="Pfam" id="PF00294">
    <property type="entry name" value="PfkB"/>
    <property type="match status" value="1"/>
</dbReference>
<feature type="binding site" evidence="13">
    <location>
        <position position="257"/>
    </location>
    <ligand>
        <name>K(+)</name>
        <dbReference type="ChEBI" id="CHEBI:29103"/>
    </ligand>
</feature>
<evidence type="ECO:0000256" key="9">
    <source>
        <dbReference type="ARBA" id="ARBA00022840"/>
    </source>
</evidence>
<feature type="domain" description="Carbohydrate kinase PfkB" evidence="14">
    <location>
        <begin position="9"/>
        <end position="302"/>
    </location>
</feature>
<gene>
    <name evidence="13" type="primary">RBKS</name>
</gene>
<dbReference type="GeneID" id="103189614"/>
<keyword evidence="7 13" id="KW-0547">Nucleotide-binding</keyword>
<dbReference type="GO" id="GO:0005829">
    <property type="term" value="C:cytosol"/>
    <property type="evidence" value="ECO:0007669"/>
    <property type="project" value="TreeGrafter"/>
</dbReference>